<keyword evidence="4 6" id="KW-0472">Membrane</keyword>
<accession>U4LN92</accession>
<dbReference type="PANTHER" id="PTHR33048:SF92">
    <property type="entry name" value="INTEGRAL MEMBRANE PROTEIN"/>
    <property type="match status" value="1"/>
</dbReference>
<proteinExistence type="inferred from homology"/>
<dbReference type="InterPro" id="IPR052337">
    <property type="entry name" value="SAT4-like"/>
</dbReference>
<evidence type="ECO:0000259" key="7">
    <source>
        <dbReference type="Pfam" id="PF20684"/>
    </source>
</evidence>
<evidence type="ECO:0000256" key="3">
    <source>
        <dbReference type="ARBA" id="ARBA00022989"/>
    </source>
</evidence>
<feature type="transmembrane region" description="Helical" evidence="6">
    <location>
        <begin position="40"/>
        <end position="61"/>
    </location>
</feature>
<organism evidence="8 9">
    <name type="scientific">Pyronema omphalodes (strain CBS 100304)</name>
    <name type="common">Pyronema confluens</name>
    <dbReference type="NCBI Taxonomy" id="1076935"/>
    <lineage>
        <taxon>Eukaryota</taxon>
        <taxon>Fungi</taxon>
        <taxon>Dikarya</taxon>
        <taxon>Ascomycota</taxon>
        <taxon>Pezizomycotina</taxon>
        <taxon>Pezizomycetes</taxon>
        <taxon>Pezizales</taxon>
        <taxon>Pyronemataceae</taxon>
        <taxon>Pyronema</taxon>
    </lineage>
</organism>
<dbReference type="OrthoDB" id="5372266at2759"/>
<dbReference type="EMBL" id="HF936056">
    <property type="protein sequence ID" value="CCX33408.1"/>
    <property type="molecule type" value="Genomic_DNA"/>
</dbReference>
<feature type="transmembrane region" description="Helical" evidence="6">
    <location>
        <begin position="137"/>
        <end position="159"/>
    </location>
</feature>
<dbReference type="PANTHER" id="PTHR33048">
    <property type="entry name" value="PTH11-LIKE INTEGRAL MEMBRANE PROTEIN (AFU_ORTHOLOGUE AFUA_5G11245)"/>
    <property type="match status" value="1"/>
</dbReference>
<dbReference type="Proteomes" id="UP000018144">
    <property type="component" value="Unassembled WGS sequence"/>
</dbReference>
<dbReference type="GO" id="GO:0016020">
    <property type="term" value="C:membrane"/>
    <property type="evidence" value="ECO:0007669"/>
    <property type="project" value="UniProtKB-SubCell"/>
</dbReference>
<evidence type="ECO:0000256" key="6">
    <source>
        <dbReference type="SAM" id="Phobius"/>
    </source>
</evidence>
<protein>
    <recommendedName>
        <fullName evidence="7">Rhodopsin domain-containing protein</fullName>
    </recommendedName>
</protein>
<name>U4LN92_PYROM</name>
<sequence length="374" mass="43701">MLKYEHRIAFDLSLIVPSTVLIGLRLWIRQKYRDTNPQRTWILSDVFVLLALVIAGFVVGLDIHYLVNRARLEHYAEAGNMDLDYLYEEKIKLRVRFFKVQLWNQYGYISALWAIKASFLCSYYTMSCALSKTLRRAINWTWIALILSWVGLVLAWTFWCWPIERNWSLYSDFCSPQQKPAQAVLVYIVHIVTDIPVMSIPYFILRTLKLGRSERFAIGFMFMLGIMTAICSTFSFVLHWQFIQMAYDPESSSKSEEEKLEGIYLSACAEVWGAVFIVCLPSTRTIWRMIWGPRKRRDDDDMDLDFYEPGKGYVNRRTLFGGREPRDFHTTHVAKLDTTSSNIPLVKAAYNPHMDRVYDGNMGYPAFAFPDARR</sequence>
<feature type="transmembrane region" description="Helical" evidence="6">
    <location>
        <begin position="184"/>
        <end position="205"/>
    </location>
</feature>
<comment type="similarity">
    <text evidence="5">Belongs to the SAT4 family.</text>
</comment>
<feature type="transmembrane region" description="Helical" evidence="6">
    <location>
        <begin position="6"/>
        <end position="28"/>
    </location>
</feature>
<keyword evidence="3 6" id="KW-1133">Transmembrane helix</keyword>
<keyword evidence="9" id="KW-1185">Reference proteome</keyword>
<feature type="transmembrane region" description="Helical" evidence="6">
    <location>
        <begin position="263"/>
        <end position="287"/>
    </location>
</feature>
<dbReference type="Pfam" id="PF20684">
    <property type="entry name" value="Fung_rhodopsin"/>
    <property type="match status" value="1"/>
</dbReference>
<reference evidence="8 9" key="1">
    <citation type="journal article" date="2013" name="PLoS Genet.">
        <title>The genome and development-dependent transcriptomes of Pyronema confluens: a window into fungal evolution.</title>
        <authorList>
            <person name="Traeger S."/>
            <person name="Altegoer F."/>
            <person name="Freitag M."/>
            <person name="Gabaldon T."/>
            <person name="Kempken F."/>
            <person name="Kumar A."/>
            <person name="Marcet-Houben M."/>
            <person name="Poggeler S."/>
            <person name="Stajich J.E."/>
            <person name="Nowrousian M."/>
        </authorList>
    </citation>
    <scope>NUCLEOTIDE SEQUENCE [LARGE SCALE GENOMIC DNA]</scope>
    <source>
        <strain evidence="9">CBS 100304</strain>
        <tissue evidence="8">Vegetative mycelium</tissue>
    </source>
</reference>
<keyword evidence="2 6" id="KW-0812">Transmembrane</keyword>
<feature type="transmembrane region" description="Helical" evidence="6">
    <location>
        <begin position="106"/>
        <end position="125"/>
    </location>
</feature>
<gene>
    <name evidence="8" type="ORF">PCON_01089</name>
</gene>
<feature type="domain" description="Rhodopsin" evidence="7">
    <location>
        <begin position="38"/>
        <end position="288"/>
    </location>
</feature>
<evidence type="ECO:0000256" key="5">
    <source>
        <dbReference type="ARBA" id="ARBA00038359"/>
    </source>
</evidence>
<evidence type="ECO:0000313" key="8">
    <source>
        <dbReference type="EMBL" id="CCX33408.1"/>
    </source>
</evidence>
<feature type="transmembrane region" description="Helical" evidence="6">
    <location>
        <begin position="217"/>
        <end position="243"/>
    </location>
</feature>
<dbReference type="InterPro" id="IPR049326">
    <property type="entry name" value="Rhodopsin_dom_fungi"/>
</dbReference>
<comment type="subcellular location">
    <subcellularLocation>
        <location evidence="1">Membrane</location>
        <topology evidence="1">Multi-pass membrane protein</topology>
    </subcellularLocation>
</comment>
<evidence type="ECO:0000256" key="4">
    <source>
        <dbReference type="ARBA" id="ARBA00023136"/>
    </source>
</evidence>
<evidence type="ECO:0000256" key="2">
    <source>
        <dbReference type="ARBA" id="ARBA00022692"/>
    </source>
</evidence>
<dbReference type="AlphaFoldDB" id="U4LN92"/>
<evidence type="ECO:0000313" key="9">
    <source>
        <dbReference type="Proteomes" id="UP000018144"/>
    </source>
</evidence>
<evidence type="ECO:0000256" key="1">
    <source>
        <dbReference type="ARBA" id="ARBA00004141"/>
    </source>
</evidence>
<dbReference type="STRING" id="1076935.U4LN92"/>